<dbReference type="InterPro" id="IPR008146">
    <property type="entry name" value="Gln_synth_cat_dom"/>
</dbReference>
<evidence type="ECO:0000259" key="5">
    <source>
        <dbReference type="PROSITE" id="PS51987"/>
    </source>
</evidence>
<organism evidence="6 7">
    <name type="scientific">Actinokineospora auranticolor</name>
    <dbReference type="NCBI Taxonomy" id="155976"/>
    <lineage>
        <taxon>Bacteria</taxon>
        <taxon>Bacillati</taxon>
        <taxon>Actinomycetota</taxon>
        <taxon>Actinomycetes</taxon>
        <taxon>Pseudonocardiales</taxon>
        <taxon>Pseudonocardiaceae</taxon>
        <taxon>Actinokineospora</taxon>
    </lineage>
</organism>
<evidence type="ECO:0000313" key="7">
    <source>
        <dbReference type="Proteomes" id="UP000239203"/>
    </source>
</evidence>
<comment type="similarity">
    <text evidence="1 3 4">Belongs to the glutamine synthetase family.</text>
</comment>
<dbReference type="InterPro" id="IPR014746">
    <property type="entry name" value="Gln_synth/guanido_kin_cat_dom"/>
</dbReference>
<dbReference type="PANTHER" id="PTHR43785:SF12">
    <property type="entry name" value="TYPE-1 GLUTAMINE SYNTHETASE 2"/>
    <property type="match status" value="1"/>
</dbReference>
<protein>
    <submittedName>
        <fullName evidence="6">Glutamine synthetase</fullName>
    </submittedName>
</protein>
<dbReference type="RefSeq" id="WP_104481788.1">
    <property type="nucleotide sequence ID" value="NZ_CP154825.1"/>
</dbReference>
<dbReference type="SMART" id="SM01230">
    <property type="entry name" value="Gln-synt_C"/>
    <property type="match status" value="1"/>
</dbReference>
<evidence type="ECO:0000313" key="6">
    <source>
        <dbReference type="EMBL" id="PPK64715.1"/>
    </source>
</evidence>
<accession>A0A2S6GHN0</accession>
<proteinExistence type="inferred from homology"/>
<dbReference type="SUPFAM" id="SSF55931">
    <property type="entry name" value="Glutamine synthetase/guanido kinase"/>
    <property type="match status" value="1"/>
</dbReference>
<gene>
    <name evidence="6" type="ORF">CLV40_118105</name>
</gene>
<name>A0A2S6GHN0_9PSEU</name>
<dbReference type="GO" id="GO:0004356">
    <property type="term" value="F:glutamine synthetase activity"/>
    <property type="evidence" value="ECO:0007669"/>
    <property type="project" value="InterPro"/>
</dbReference>
<evidence type="ECO:0000256" key="1">
    <source>
        <dbReference type="ARBA" id="ARBA00009897"/>
    </source>
</evidence>
<dbReference type="Gene3D" id="3.30.590.10">
    <property type="entry name" value="Glutamine synthetase/guanido kinase, catalytic domain"/>
    <property type="match status" value="1"/>
</dbReference>
<evidence type="ECO:0000256" key="3">
    <source>
        <dbReference type="PROSITE-ProRule" id="PRU01331"/>
    </source>
</evidence>
<dbReference type="SUPFAM" id="SSF54368">
    <property type="entry name" value="Glutamine synthetase, N-terminal domain"/>
    <property type="match status" value="1"/>
</dbReference>
<feature type="domain" description="GS catalytic" evidence="5">
    <location>
        <begin position="137"/>
        <end position="451"/>
    </location>
</feature>
<dbReference type="InterPro" id="IPR036651">
    <property type="entry name" value="Gln_synt_N_sf"/>
</dbReference>
<keyword evidence="7" id="KW-1185">Reference proteome</keyword>
<comment type="caution">
    <text evidence="6">The sequence shown here is derived from an EMBL/GenBank/DDBJ whole genome shotgun (WGS) entry which is preliminary data.</text>
</comment>
<evidence type="ECO:0000256" key="4">
    <source>
        <dbReference type="RuleBase" id="RU000384"/>
    </source>
</evidence>
<dbReference type="PANTHER" id="PTHR43785">
    <property type="entry name" value="GAMMA-GLUTAMYLPUTRESCINE SYNTHETASE"/>
    <property type="match status" value="1"/>
</dbReference>
<dbReference type="GO" id="GO:0006542">
    <property type="term" value="P:glutamine biosynthetic process"/>
    <property type="evidence" value="ECO:0007669"/>
    <property type="project" value="InterPro"/>
</dbReference>
<dbReference type="OrthoDB" id="9807095at2"/>
<evidence type="ECO:0000256" key="2">
    <source>
        <dbReference type="ARBA" id="ARBA00022598"/>
    </source>
</evidence>
<dbReference type="PROSITE" id="PS51987">
    <property type="entry name" value="GS_CATALYTIC"/>
    <property type="match status" value="1"/>
</dbReference>
<dbReference type="AlphaFoldDB" id="A0A2S6GHN0"/>
<reference evidence="6 7" key="1">
    <citation type="submission" date="2018-02" db="EMBL/GenBank/DDBJ databases">
        <title>Genomic Encyclopedia of Archaeal and Bacterial Type Strains, Phase II (KMG-II): from individual species to whole genera.</title>
        <authorList>
            <person name="Goeker M."/>
        </authorList>
    </citation>
    <scope>NUCLEOTIDE SEQUENCE [LARGE SCALE GENOMIC DNA]</scope>
    <source>
        <strain evidence="6 7">YU 961-1</strain>
    </source>
</reference>
<sequence length="451" mass="48175">MTAIDHARPVGPRTLAARAQAATSLSGALRGAVAKGEVRRVVCLVPDPHARFAAVELDANFFVDTVLSTGYGMCSYVLGWNPEREAVNAPAVDQFLGGYGDLRLRPDLATLTPDGPTRWQVVCDVEWPDGRPVPEAPRTTLRDQLVAAEKHDLVPSIGIEHEVTFTRPDGTPLTTAGLDYAVGALSPLSGLLADVHTAVDTLGLGVESARGECHPGQYEVVQRHRDALAACDDAMLHQLVIRRTAAAHGLRAGYLASEAPGTGGSCHVHLSISDPSGVSQVPGDRPGQLSTVFGHFLAGILRAAPDLTAFWAPTWNSYVRLRTGPFSPRSVRWAVDDRTAAIRITGYGPSLRMEARFAGADAQPHLVVAALLASGLSGVEERLPLPAENKQTGDLARTPWEALNRLTTSKLPTALLGEAVVDHRAAFLGEELDWGLDQVTESHRTRSDLRA</sequence>
<dbReference type="Pfam" id="PF00120">
    <property type="entry name" value="Gln-synt_C"/>
    <property type="match status" value="1"/>
</dbReference>
<dbReference type="Proteomes" id="UP000239203">
    <property type="component" value="Unassembled WGS sequence"/>
</dbReference>
<keyword evidence="2" id="KW-0436">Ligase</keyword>
<dbReference type="EMBL" id="PTIX01000018">
    <property type="protein sequence ID" value="PPK64715.1"/>
    <property type="molecule type" value="Genomic_DNA"/>
</dbReference>